<accession>A0A1B9CIY7</accession>
<comment type="caution">
    <text evidence="1">The sequence shown here is derived from an EMBL/GenBank/DDBJ whole genome shotgun (WGS) entry which is preliminary data.</text>
</comment>
<sequence>MISSLRAGLPAGAVSGQLQLSVLNGLVSAPAGVAPTSPKPVTIARKASIRVVAPLVRRARRAVPDMTDSA</sequence>
<evidence type="ECO:0000313" key="2">
    <source>
        <dbReference type="Proteomes" id="UP000092683"/>
    </source>
</evidence>
<protein>
    <submittedName>
        <fullName evidence="1">Uncharacterized protein</fullName>
    </submittedName>
</protein>
<name>A0A1B9CIY7_MYCMA</name>
<gene>
    <name evidence="1" type="ORF">A5677_08710</name>
</gene>
<reference evidence="1 2" key="1">
    <citation type="submission" date="2016-06" db="EMBL/GenBank/DDBJ databases">
        <authorList>
            <person name="Kjaerup R.B."/>
            <person name="Dalgaard T.S."/>
            <person name="Juul-Madsen H.R."/>
        </authorList>
    </citation>
    <scope>NUCLEOTIDE SEQUENCE [LARGE SCALE GENOMIC DNA]</scope>
    <source>
        <strain evidence="1 2">E3012</strain>
    </source>
</reference>
<evidence type="ECO:0000313" key="1">
    <source>
        <dbReference type="EMBL" id="OCB42175.1"/>
    </source>
</evidence>
<organism evidence="1 2">
    <name type="scientific">Mycobacterium malmoense</name>
    <dbReference type="NCBI Taxonomy" id="1780"/>
    <lineage>
        <taxon>Bacteria</taxon>
        <taxon>Bacillati</taxon>
        <taxon>Actinomycetota</taxon>
        <taxon>Actinomycetes</taxon>
        <taxon>Mycobacteriales</taxon>
        <taxon>Mycobacteriaceae</taxon>
        <taxon>Mycobacterium</taxon>
    </lineage>
</organism>
<dbReference type="AlphaFoldDB" id="A0A1B9CIY7"/>
<dbReference type="EMBL" id="MBEE01000283">
    <property type="protein sequence ID" value="OCB42175.1"/>
    <property type="molecule type" value="Genomic_DNA"/>
</dbReference>
<proteinExistence type="predicted"/>
<dbReference type="Proteomes" id="UP000092683">
    <property type="component" value="Unassembled WGS sequence"/>
</dbReference>